<protein>
    <submittedName>
        <fullName evidence="3">Uncharacterized protein</fullName>
    </submittedName>
</protein>
<reference evidence="3" key="1">
    <citation type="submission" date="2021-02" db="EMBL/GenBank/DDBJ databases">
        <authorList>
            <person name="Dougan E. K."/>
            <person name="Rhodes N."/>
            <person name="Thang M."/>
            <person name="Chan C."/>
        </authorList>
    </citation>
    <scope>NUCLEOTIDE SEQUENCE</scope>
</reference>
<name>A0A812KNY0_9DINO</name>
<keyword evidence="2" id="KW-1133">Transmembrane helix</keyword>
<sequence>MAGSEPSDHEVSSEFSLVTEVGPGPQSVKEWLPDPFLAMNLGEEMQSQYLSDAMQRLKNPELWESAAASQIRQLSSNADPEVRVKLDELSHKYQEVAVQKLRSLRGNIMAMAHILVELLAARDYDQKMRQECQDELKDAIEKIQNIFVTQQEDYKAHSEIHFQRVVSLFQDSQKDSWKSALGAMSAVVGAMVPAYILRLVWLALFRPKRMDKTDILRQWYKPLYRDLNGNVHYKLMRKKEGGLRLRAGWLLSLLVGGSSATILLCGRAVLSAYWHAQISRQKNVMAKAESLVKVEMQQLQSMWQGTLTVESVPFDSTGLKCVCQVYVCCTYTHTHTFIYVDM</sequence>
<proteinExistence type="predicted"/>
<dbReference type="EMBL" id="CAJNJA010008171">
    <property type="protein sequence ID" value="CAE7233657.1"/>
    <property type="molecule type" value="Genomic_DNA"/>
</dbReference>
<comment type="caution">
    <text evidence="3">The sequence shown here is derived from an EMBL/GenBank/DDBJ whole genome shotgun (WGS) entry which is preliminary data.</text>
</comment>
<keyword evidence="4" id="KW-1185">Reference proteome</keyword>
<evidence type="ECO:0000256" key="1">
    <source>
        <dbReference type="SAM" id="MobiDB-lite"/>
    </source>
</evidence>
<feature type="region of interest" description="Disordered" evidence="1">
    <location>
        <begin position="1"/>
        <end position="23"/>
    </location>
</feature>
<keyword evidence="2" id="KW-0472">Membrane</keyword>
<feature type="compositionally biased region" description="Basic and acidic residues" evidence="1">
    <location>
        <begin position="1"/>
        <end position="12"/>
    </location>
</feature>
<dbReference type="Proteomes" id="UP000601435">
    <property type="component" value="Unassembled WGS sequence"/>
</dbReference>
<keyword evidence="2" id="KW-0812">Transmembrane</keyword>
<evidence type="ECO:0000313" key="4">
    <source>
        <dbReference type="Proteomes" id="UP000601435"/>
    </source>
</evidence>
<dbReference type="AlphaFoldDB" id="A0A812KNY0"/>
<evidence type="ECO:0000313" key="3">
    <source>
        <dbReference type="EMBL" id="CAE7233657.1"/>
    </source>
</evidence>
<feature type="transmembrane region" description="Helical" evidence="2">
    <location>
        <begin position="247"/>
        <end position="274"/>
    </location>
</feature>
<accession>A0A812KNY0</accession>
<dbReference type="OrthoDB" id="430073at2759"/>
<organism evidence="3 4">
    <name type="scientific">Symbiodinium necroappetens</name>
    <dbReference type="NCBI Taxonomy" id="1628268"/>
    <lineage>
        <taxon>Eukaryota</taxon>
        <taxon>Sar</taxon>
        <taxon>Alveolata</taxon>
        <taxon>Dinophyceae</taxon>
        <taxon>Suessiales</taxon>
        <taxon>Symbiodiniaceae</taxon>
        <taxon>Symbiodinium</taxon>
    </lineage>
</organism>
<feature type="transmembrane region" description="Helical" evidence="2">
    <location>
        <begin position="180"/>
        <end position="204"/>
    </location>
</feature>
<gene>
    <name evidence="3" type="ORF">SNEC2469_LOCUS3775</name>
</gene>
<evidence type="ECO:0000256" key="2">
    <source>
        <dbReference type="SAM" id="Phobius"/>
    </source>
</evidence>